<feature type="signal peptide" evidence="1">
    <location>
        <begin position="1"/>
        <end position="18"/>
    </location>
</feature>
<gene>
    <name evidence="3" type="ORF">Mlute_02343</name>
</gene>
<dbReference type="AlphaFoldDB" id="A0A399EKL8"/>
<accession>A0A399EKL8</accession>
<name>A0A399EKL8_9DEIN</name>
<comment type="caution">
    <text evidence="3">The sequence shown here is derived from an EMBL/GenBank/DDBJ whole genome shotgun (WGS) entry which is preliminary data.</text>
</comment>
<evidence type="ECO:0000313" key="4">
    <source>
        <dbReference type="Proteomes" id="UP000265800"/>
    </source>
</evidence>
<dbReference type="SUPFAM" id="SSF63829">
    <property type="entry name" value="Calcium-dependent phosphotriesterase"/>
    <property type="match status" value="1"/>
</dbReference>
<dbReference type="InterPro" id="IPR027372">
    <property type="entry name" value="Phytase-like_dom"/>
</dbReference>
<dbReference type="PANTHER" id="PTHR37957">
    <property type="entry name" value="BLR7070 PROTEIN"/>
    <property type="match status" value="1"/>
</dbReference>
<sequence>MRRALLVGLALTFGLAQAPRVELVGFAVLPADTFSEGPPSGAYRENPGFRAERPPFQAQPVQGFSAVQFGPQPGSYWMLSDNGFGSKANSPDYLLRIYLVTPQPRTARGGPGTVQVNHFIQLRDPNRKVPFPILNENTPDRLLTGYDFDPESFVLAADGTIWVGDEFGPYLLHFDSDGVLLDPPFATPDFGPGKDPGKDQVRAPQNPVLIMSPVGPGQPSLANLPTSRGFEGMTTNPGRTRIYAMLEGTVAGDPAGTVRLMEFDPTAKRWVGLVGRYRFDDPAHAIGDTTVVNENELLVIERDNRQGAEARFKRIYRIDLGRRDAEGVFVKELVVDLLNIADPRGLAPSTQGGVFRFPYFTIESVLVLDAQTLLVLNDNNYPATGGRGAEVKDANEFIWLRLPTALRLAPGVGQPRWALP</sequence>
<evidence type="ECO:0000256" key="1">
    <source>
        <dbReference type="SAM" id="SignalP"/>
    </source>
</evidence>
<dbReference type="OrthoDB" id="9803927at2"/>
<evidence type="ECO:0000259" key="2">
    <source>
        <dbReference type="Pfam" id="PF13449"/>
    </source>
</evidence>
<protein>
    <submittedName>
        <fullName evidence="3">Esterase-like activity of phytase</fullName>
    </submittedName>
</protein>
<feature type="domain" description="Phytase-like" evidence="2">
    <location>
        <begin position="59"/>
        <end position="381"/>
    </location>
</feature>
<feature type="chain" id="PRO_5017380507" evidence="1">
    <location>
        <begin position="19"/>
        <end position="420"/>
    </location>
</feature>
<dbReference type="Pfam" id="PF13449">
    <property type="entry name" value="Phytase-like"/>
    <property type="match status" value="1"/>
</dbReference>
<dbReference type="RefSeq" id="WP_119360874.1">
    <property type="nucleotide sequence ID" value="NZ_QWKZ01000093.1"/>
</dbReference>
<proteinExistence type="predicted"/>
<evidence type="ECO:0000313" key="3">
    <source>
        <dbReference type="EMBL" id="RIH82932.1"/>
    </source>
</evidence>
<keyword evidence="1" id="KW-0732">Signal</keyword>
<keyword evidence="4" id="KW-1185">Reference proteome</keyword>
<dbReference type="EMBL" id="QWKZ01000093">
    <property type="protein sequence ID" value="RIH82932.1"/>
    <property type="molecule type" value="Genomic_DNA"/>
</dbReference>
<reference evidence="3 4" key="1">
    <citation type="submission" date="2018-08" db="EMBL/GenBank/DDBJ databases">
        <title>Meiothermus luteus KCTC 52599 genome sequencing project.</title>
        <authorList>
            <person name="Da Costa M.S."/>
            <person name="Albuquerque L."/>
            <person name="Raposo P."/>
            <person name="Froufe H.J.C."/>
            <person name="Barroso C.S."/>
            <person name="Egas C."/>
        </authorList>
    </citation>
    <scope>NUCLEOTIDE SEQUENCE [LARGE SCALE GENOMIC DNA]</scope>
    <source>
        <strain evidence="3 4">KCTC 52599</strain>
    </source>
</reference>
<dbReference type="PANTHER" id="PTHR37957:SF1">
    <property type="entry name" value="PHYTASE-LIKE DOMAIN-CONTAINING PROTEIN"/>
    <property type="match status" value="1"/>
</dbReference>
<organism evidence="3 4">
    <name type="scientific">Meiothermus luteus</name>
    <dbReference type="NCBI Taxonomy" id="2026184"/>
    <lineage>
        <taxon>Bacteria</taxon>
        <taxon>Thermotogati</taxon>
        <taxon>Deinococcota</taxon>
        <taxon>Deinococci</taxon>
        <taxon>Thermales</taxon>
        <taxon>Thermaceae</taxon>
        <taxon>Meiothermus</taxon>
    </lineage>
</organism>
<dbReference type="Proteomes" id="UP000265800">
    <property type="component" value="Unassembled WGS sequence"/>
</dbReference>